<dbReference type="InterPro" id="IPR043713">
    <property type="entry name" value="DUF5654"/>
</dbReference>
<keyword evidence="1" id="KW-0812">Transmembrane</keyword>
<dbReference type="EMBL" id="MHNN01000007">
    <property type="protein sequence ID" value="OGZ46639.1"/>
    <property type="molecule type" value="Genomic_DNA"/>
</dbReference>
<keyword evidence="1" id="KW-0472">Membrane</keyword>
<protein>
    <submittedName>
        <fullName evidence="2">Uncharacterized protein</fullName>
    </submittedName>
</protein>
<feature type="transmembrane region" description="Helical" evidence="1">
    <location>
        <begin position="47"/>
        <end position="68"/>
    </location>
</feature>
<dbReference type="Proteomes" id="UP000176576">
    <property type="component" value="Unassembled WGS sequence"/>
</dbReference>
<name>A0A1G2G8Q7_9BACT</name>
<sequence>MKEIRQKTLGYILAGFGFVAGLAWNDAIKSLIDYLYPAPGDILFSKFVYAFAVTVLVVFAGTYVLRVFEKK</sequence>
<gene>
    <name evidence="2" type="ORF">A3J54_01220</name>
</gene>
<feature type="transmembrane region" description="Helical" evidence="1">
    <location>
        <begin position="9"/>
        <end position="27"/>
    </location>
</feature>
<dbReference type="Pfam" id="PF18898">
    <property type="entry name" value="DUF5654"/>
    <property type="match status" value="1"/>
</dbReference>
<evidence type="ECO:0000313" key="3">
    <source>
        <dbReference type="Proteomes" id="UP000176576"/>
    </source>
</evidence>
<reference evidence="2 3" key="1">
    <citation type="journal article" date="2016" name="Nat. Commun.">
        <title>Thousands of microbial genomes shed light on interconnected biogeochemical processes in an aquifer system.</title>
        <authorList>
            <person name="Anantharaman K."/>
            <person name="Brown C.T."/>
            <person name="Hug L.A."/>
            <person name="Sharon I."/>
            <person name="Castelle C.J."/>
            <person name="Probst A.J."/>
            <person name="Thomas B.C."/>
            <person name="Singh A."/>
            <person name="Wilkins M.J."/>
            <person name="Karaoz U."/>
            <person name="Brodie E.L."/>
            <person name="Williams K.H."/>
            <person name="Hubbard S.S."/>
            <person name="Banfield J.F."/>
        </authorList>
    </citation>
    <scope>NUCLEOTIDE SEQUENCE [LARGE SCALE GENOMIC DNA]</scope>
</reference>
<evidence type="ECO:0000256" key="1">
    <source>
        <dbReference type="SAM" id="Phobius"/>
    </source>
</evidence>
<organism evidence="2 3">
    <name type="scientific">Candidatus Ryanbacteria bacterium RIFCSPHIGHO2_02_FULL_45_13b</name>
    <dbReference type="NCBI Taxonomy" id="1802117"/>
    <lineage>
        <taxon>Bacteria</taxon>
        <taxon>Candidatus Ryaniibacteriota</taxon>
    </lineage>
</organism>
<dbReference type="STRING" id="1802117.A3J54_01220"/>
<proteinExistence type="predicted"/>
<evidence type="ECO:0000313" key="2">
    <source>
        <dbReference type="EMBL" id="OGZ46639.1"/>
    </source>
</evidence>
<accession>A0A1G2G8Q7</accession>
<keyword evidence="1" id="KW-1133">Transmembrane helix</keyword>
<comment type="caution">
    <text evidence="2">The sequence shown here is derived from an EMBL/GenBank/DDBJ whole genome shotgun (WGS) entry which is preliminary data.</text>
</comment>
<dbReference type="AlphaFoldDB" id="A0A1G2G8Q7"/>